<organism evidence="1 2">
    <name type="scientific">Crotalaria pallida</name>
    <name type="common">Smooth rattlebox</name>
    <name type="synonym">Crotalaria striata</name>
    <dbReference type="NCBI Taxonomy" id="3830"/>
    <lineage>
        <taxon>Eukaryota</taxon>
        <taxon>Viridiplantae</taxon>
        <taxon>Streptophyta</taxon>
        <taxon>Embryophyta</taxon>
        <taxon>Tracheophyta</taxon>
        <taxon>Spermatophyta</taxon>
        <taxon>Magnoliopsida</taxon>
        <taxon>eudicotyledons</taxon>
        <taxon>Gunneridae</taxon>
        <taxon>Pentapetalae</taxon>
        <taxon>rosids</taxon>
        <taxon>fabids</taxon>
        <taxon>Fabales</taxon>
        <taxon>Fabaceae</taxon>
        <taxon>Papilionoideae</taxon>
        <taxon>50 kb inversion clade</taxon>
        <taxon>genistoids sensu lato</taxon>
        <taxon>core genistoids</taxon>
        <taxon>Crotalarieae</taxon>
        <taxon>Crotalaria</taxon>
    </lineage>
</organism>
<proteinExistence type="predicted"/>
<name>A0AAN9P918_CROPI</name>
<keyword evidence="2" id="KW-1185">Reference proteome</keyword>
<accession>A0AAN9P918</accession>
<dbReference type="AlphaFoldDB" id="A0AAN9P918"/>
<dbReference type="Proteomes" id="UP001372338">
    <property type="component" value="Unassembled WGS sequence"/>
</dbReference>
<evidence type="ECO:0000313" key="1">
    <source>
        <dbReference type="EMBL" id="KAK7289998.1"/>
    </source>
</evidence>
<comment type="caution">
    <text evidence="1">The sequence shown here is derived from an EMBL/GenBank/DDBJ whole genome shotgun (WGS) entry which is preliminary data.</text>
</comment>
<protein>
    <submittedName>
        <fullName evidence="1">Uncharacterized protein</fullName>
    </submittedName>
</protein>
<sequence length="124" mass="14767">MKSYILFVVLELRLWPGKRTADVITATLKDMWHHKLPSYGQLKKDERIPFFDRFRLYATWDPHQEVEIEKLFHKRMSSRLRGILCEARAAGRRPNWLQPNSEELGRSVYLDEVFAQTHIKLNGE</sequence>
<reference evidence="1 2" key="1">
    <citation type="submission" date="2024-01" db="EMBL/GenBank/DDBJ databases">
        <title>The genomes of 5 underutilized Papilionoideae crops provide insights into root nodulation and disease resistanc.</title>
        <authorList>
            <person name="Yuan L."/>
        </authorList>
    </citation>
    <scope>NUCLEOTIDE SEQUENCE [LARGE SCALE GENOMIC DNA]</scope>
    <source>
        <strain evidence="1">ZHUSHIDOU_FW_LH</strain>
        <tissue evidence="1">Leaf</tissue>
    </source>
</reference>
<gene>
    <name evidence="1" type="ORF">RIF29_04090</name>
</gene>
<dbReference type="EMBL" id="JAYWIO010000001">
    <property type="protein sequence ID" value="KAK7289998.1"/>
    <property type="molecule type" value="Genomic_DNA"/>
</dbReference>
<evidence type="ECO:0000313" key="2">
    <source>
        <dbReference type="Proteomes" id="UP001372338"/>
    </source>
</evidence>